<keyword evidence="3" id="KW-1185">Reference proteome</keyword>
<evidence type="ECO:0000313" key="3">
    <source>
        <dbReference type="Proteomes" id="UP000423396"/>
    </source>
</evidence>
<gene>
    <name evidence="2" type="ORF">D1868_08730</name>
</gene>
<feature type="transmembrane region" description="Helical" evidence="1">
    <location>
        <begin position="62"/>
        <end position="85"/>
    </location>
</feature>
<dbReference type="EMBL" id="CP045483">
    <property type="protein sequence ID" value="QGR20063.1"/>
    <property type="molecule type" value="Genomic_DNA"/>
</dbReference>
<dbReference type="KEGG" id="sazo:D1868_08730"/>
<sequence length="116" mass="13025">MVFLDEKKVISSTLRYGVIISSILIVSGMLIFIVLHSNSSVNIYAYNTSNIDIFNLNNPLNISLYGLIVLISLPVLIVGEQVIIYSTERDKIYILISLVVLSLMIFAIIIMPRLLH</sequence>
<protein>
    <submittedName>
        <fullName evidence="2">DUF1634 domain-containing protein</fullName>
    </submittedName>
</protein>
<feature type="transmembrane region" description="Helical" evidence="1">
    <location>
        <begin position="16"/>
        <end position="35"/>
    </location>
</feature>
<reference evidence="2 3" key="1">
    <citation type="submission" date="2019-10" db="EMBL/GenBank/DDBJ databases">
        <title>Genome Sequences from Six Type Strain Members of the Archaeal Family Sulfolobaceae: Acidianus ambivalens, Acidianus infernus, Metallosphaera prunae, Stygiolobus azoricus, Sulfolobus metallicus, and Sulfurisphaera ohwakuensis.</title>
        <authorList>
            <person name="Counts J.A."/>
            <person name="Kelly R.M."/>
        </authorList>
    </citation>
    <scope>NUCLEOTIDE SEQUENCE [LARGE SCALE GENOMIC DNA]</scope>
    <source>
        <strain evidence="2 3">FC6</strain>
    </source>
</reference>
<accession>A0A650CQM0</accession>
<name>A0A650CQM0_9CREN</name>
<proteinExistence type="predicted"/>
<evidence type="ECO:0000256" key="1">
    <source>
        <dbReference type="SAM" id="Phobius"/>
    </source>
</evidence>
<organism evidence="2 3">
    <name type="scientific">Stygiolobus azoricus</name>
    <dbReference type="NCBI Taxonomy" id="41675"/>
    <lineage>
        <taxon>Archaea</taxon>
        <taxon>Thermoproteota</taxon>
        <taxon>Thermoprotei</taxon>
        <taxon>Sulfolobales</taxon>
        <taxon>Sulfolobaceae</taxon>
        <taxon>Stygiolobus</taxon>
    </lineage>
</organism>
<dbReference type="Pfam" id="PF07843">
    <property type="entry name" value="DUF1634"/>
    <property type="match status" value="1"/>
</dbReference>
<keyword evidence="1" id="KW-0472">Membrane</keyword>
<evidence type="ECO:0000313" key="2">
    <source>
        <dbReference type="EMBL" id="QGR20063.1"/>
    </source>
</evidence>
<dbReference type="Proteomes" id="UP000423396">
    <property type="component" value="Chromosome"/>
</dbReference>
<keyword evidence="1" id="KW-0812">Transmembrane</keyword>
<feature type="transmembrane region" description="Helical" evidence="1">
    <location>
        <begin position="92"/>
        <end position="115"/>
    </location>
</feature>
<dbReference type="AlphaFoldDB" id="A0A650CQM0"/>
<dbReference type="InterPro" id="IPR012861">
    <property type="entry name" value="DUF1634"/>
</dbReference>
<keyword evidence="1" id="KW-1133">Transmembrane helix</keyword>